<feature type="region of interest" description="Disordered" evidence="1">
    <location>
        <begin position="50"/>
        <end position="137"/>
    </location>
</feature>
<feature type="compositionally biased region" description="Low complexity" evidence="1">
    <location>
        <begin position="50"/>
        <end position="86"/>
    </location>
</feature>
<comment type="caution">
    <text evidence="2">The sequence shown here is derived from an EMBL/GenBank/DDBJ whole genome shotgun (WGS) entry which is preliminary data.</text>
</comment>
<accession>K3W4E8</accession>
<organism evidence="2 3">
    <name type="scientific">Thalassiosira oceanica</name>
    <name type="common">Marine diatom</name>
    <dbReference type="NCBI Taxonomy" id="159749"/>
    <lineage>
        <taxon>Eukaryota</taxon>
        <taxon>Sar</taxon>
        <taxon>Stramenopiles</taxon>
        <taxon>Ochrophyta</taxon>
        <taxon>Bacillariophyta</taxon>
        <taxon>Coscinodiscophyceae</taxon>
        <taxon>Thalassiosirophycidae</taxon>
        <taxon>Thalassiosirales</taxon>
        <taxon>Thalassiosiraceae</taxon>
        <taxon>Thalassiosira</taxon>
    </lineage>
</organism>
<evidence type="ECO:0000313" key="2">
    <source>
        <dbReference type="EMBL" id="EJK77814.1"/>
    </source>
</evidence>
<evidence type="ECO:0000256" key="1">
    <source>
        <dbReference type="SAM" id="MobiDB-lite"/>
    </source>
</evidence>
<sequence>PAAHNNMANWWSDDEDRNVTPRQLNRLRQVAKEEASPSRFSHASTIASAHAPVVAASSRAARASAGASRAASSRVASRNRSSVPSADPRSKPRHDIIDLSHDSGDENPAANENLAAGESQANYWPAGAGPRPSPGSG</sequence>
<feature type="region of interest" description="Disordered" evidence="1">
    <location>
        <begin position="1"/>
        <end position="22"/>
    </location>
</feature>
<evidence type="ECO:0000313" key="3">
    <source>
        <dbReference type="Proteomes" id="UP000266841"/>
    </source>
</evidence>
<feature type="compositionally biased region" description="Basic and acidic residues" evidence="1">
    <location>
        <begin position="88"/>
        <end position="104"/>
    </location>
</feature>
<dbReference type="EMBL" id="AGNL01000374">
    <property type="protein sequence ID" value="EJK77814.1"/>
    <property type="molecule type" value="Genomic_DNA"/>
</dbReference>
<proteinExistence type="predicted"/>
<feature type="non-terminal residue" evidence="2">
    <location>
        <position position="1"/>
    </location>
</feature>
<gene>
    <name evidence="2" type="ORF">THAOC_00329</name>
</gene>
<name>K3W4E8_THAOC</name>
<reference evidence="2 3" key="1">
    <citation type="journal article" date="2012" name="Genome Biol.">
        <title>Genome and low-iron response of an oceanic diatom adapted to chronic iron limitation.</title>
        <authorList>
            <person name="Lommer M."/>
            <person name="Specht M."/>
            <person name="Roy A.S."/>
            <person name="Kraemer L."/>
            <person name="Andreson R."/>
            <person name="Gutowska M.A."/>
            <person name="Wolf J."/>
            <person name="Bergner S.V."/>
            <person name="Schilhabel M.B."/>
            <person name="Klostermeier U.C."/>
            <person name="Beiko R.G."/>
            <person name="Rosenstiel P."/>
            <person name="Hippler M."/>
            <person name="Laroche J."/>
        </authorList>
    </citation>
    <scope>NUCLEOTIDE SEQUENCE [LARGE SCALE GENOMIC DNA]</scope>
    <source>
        <strain evidence="2 3">CCMP1005</strain>
    </source>
</reference>
<dbReference type="AlphaFoldDB" id="K3W4E8"/>
<protein>
    <submittedName>
        <fullName evidence="2">Uncharacterized protein</fullName>
    </submittedName>
</protein>
<dbReference type="Proteomes" id="UP000266841">
    <property type="component" value="Unassembled WGS sequence"/>
</dbReference>
<keyword evidence="3" id="KW-1185">Reference proteome</keyword>
<feature type="compositionally biased region" description="Low complexity" evidence="1">
    <location>
        <begin position="125"/>
        <end position="137"/>
    </location>
</feature>